<dbReference type="SUPFAM" id="SSF110296">
    <property type="entry name" value="Oligoxyloglucan reducing end-specific cellobiohydrolase"/>
    <property type="match status" value="1"/>
</dbReference>
<organism evidence="3">
    <name type="scientific">marine metagenome</name>
    <dbReference type="NCBI Taxonomy" id="408172"/>
    <lineage>
        <taxon>unclassified sequences</taxon>
        <taxon>metagenomes</taxon>
        <taxon>ecological metagenomes</taxon>
    </lineage>
</organism>
<evidence type="ECO:0000313" key="3">
    <source>
        <dbReference type="EMBL" id="SVB13965.1"/>
    </source>
</evidence>
<dbReference type="GO" id="GO:0010411">
    <property type="term" value="P:xyloglucan metabolic process"/>
    <property type="evidence" value="ECO:0007669"/>
    <property type="project" value="TreeGrafter"/>
</dbReference>
<keyword evidence="1" id="KW-0677">Repeat</keyword>
<dbReference type="Gene3D" id="2.130.10.10">
    <property type="entry name" value="YVTN repeat-like/Quinoprotein amine dehydrogenase"/>
    <property type="match status" value="2"/>
</dbReference>
<dbReference type="CDD" id="cd15482">
    <property type="entry name" value="Sialidase_non-viral"/>
    <property type="match status" value="1"/>
</dbReference>
<dbReference type="AlphaFoldDB" id="A0A382BJK4"/>
<proteinExistence type="predicted"/>
<reference evidence="3" key="1">
    <citation type="submission" date="2018-05" db="EMBL/GenBank/DDBJ databases">
        <authorList>
            <person name="Lanie J.A."/>
            <person name="Ng W.-L."/>
            <person name="Kazmierczak K.M."/>
            <person name="Andrzejewski T.M."/>
            <person name="Davidsen T.M."/>
            <person name="Wayne K.J."/>
            <person name="Tettelin H."/>
            <person name="Glass J.I."/>
            <person name="Rusch D."/>
            <person name="Podicherti R."/>
            <person name="Tsui H.-C.T."/>
            <person name="Winkler M.E."/>
        </authorList>
    </citation>
    <scope>NUCLEOTIDE SEQUENCE</scope>
</reference>
<feature type="non-terminal residue" evidence="3">
    <location>
        <position position="332"/>
    </location>
</feature>
<feature type="non-terminal residue" evidence="3">
    <location>
        <position position="1"/>
    </location>
</feature>
<dbReference type="InterPro" id="IPR031778">
    <property type="entry name" value="Sortilin_N"/>
</dbReference>
<evidence type="ECO:0000259" key="2">
    <source>
        <dbReference type="Pfam" id="PF15902"/>
    </source>
</evidence>
<sequence>LKKLNQTVRFVSIVLAAGVFAMGAMPDARAQQLPAAASALMELPGVGITEVHEEHAHYGLMASSQDDPNVIVDPEFYSYLTWRSTNFGRGGRSTAVAGTPDDQFTFFAGYTGGGVWKTADAGLTWENISDGYFNVGSIGDIKVAPSDPNVIWVGTGSGCPRGNISTGDGIYRSTDGGRTWAHVWNPGFVQVPEMVVDPFDPDHLYAAVLGDIFGAGPVRGIYETKDGGQNWDQILYISEDTGFNDIEMDPSNPRILYASAWTVYRKPWTIHSGSEEGGIYRSKDGGETWEKLSGGLPTGMVGKIDLTVSPPNPDRVWALIEAPNDRGGVYRS</sequence>
<feature type="domain" description="Sortilin N-terminal" evidence="2">
    <location>
        <begin position="170"/>
        <end position="293"/>
    </location>
</feature>
<dbReference type="PANTHER" id="PTHR43739">
    <property type="entry name" value="XYLOGLUCANASE (EUROFUNG)"/>
    <property type="match status" value="1"/>
</dbReference>
<protein>
    <recommendedName>
        <fullName evidence="2">Sortilin N-terminal domain-containing protein</fullName>
    </recommendedName>
</protein>
<dbReference type="InterPro" id="IPR052025">
    <property type="entry name" value="Xyloglucanase_GH74"/>
</dbReference>
<dbReference type="PANTHER" id="PTHR43739:SF5">
    <property type="entry name" value="EXO-ALPHA-SIALIDASE"/>
    <property type="match status" value="1"/>
</dbReference>
<dbReference type="EMBL" id="UINC01030112">
    <property type="protein sequence ID" value="SVB13965.1"/>
    <property type="molecule type" value="Genomic_DNA"/>
</dbReference>
<accession>A0A382BJK4</accession>
<dbReference type="InterPro" id="IPR015943">
    <property type="entry name" value="WD40/YVTN_repeat-like_dom_sf"/>
</dbReference>
<evidence type="ECO:0000256" key="1">
    <source>
        <dbReference type="ARBA" id="ARBA00022737"/>
    </source>
</evidence>
<name>A0A382BJK4_9ZZZZ</name>
<gene>
    <name evidence="3" type="ORF">METZ01_LOCUS166819</name>
</gene>
<dbReference type="Pfam" id="PF15902">
    <property type="entry name" value="Sortilin-Vps10"/>
    <property type="match status" value="1"/>
</dbReference>